<dbReference type="Proteomes" id="UP000290565">
    <property type="component" value="Unassembled WGS sequence"/>
</dbReference>
<accession>A0A4Q0SP77</accession>
<sequence>MASIGSAQAAFGSASLRPRRSARGVELSLRFGVPACEQGDVVFELDQSIDQPGDHPLRAAVKLRGTLSANGAGWAIRIG</sequence>
<name>A0A4Q0SP77_9BRAD</name>
<gene>
    <name evidence="2" type="ORF">XH94_06665</name>
</gene>
<evidence type="ECO:0000313" key="3">
    <source>
        <dbReference type="Proteomes" id="UP000290565"/>
    </source>
</evidence>
<dbReference type="AlphaFoldDB" id="A0A4Q0SP77"/>
<evidence type="ECO:0000256" key="1">
    <source>
        <dbReference type="SAM" id="MobiDB-lite"/>
    </source>
</evidence>
<feature type="region of interest" description="Disordered" evidence="1">
    <location>
        <begin position="1"/>
        <end position="20"/>
    </location>
</feature>
<evidence type="ECO:0000313" key="2">
    <source>
        <dbReference type="EMBL" id="RXH41663.1"/>
    </source>
</evidence>
<comment type="caution">
    <text evidence="2">The sequence shown here is derived from an EMBL/GenBank/DDBJ whole genome shotgun (WGS) entry which is preliminary data.</text>
</comment>
<organism evidence="2 3">
    <name type="scientific">Bradyrhizobium zhanjiangense</name>
    <dbReference type="NCBI Taxonomy" id="1325107"/>
    <lineage>
        <taxon>Bacteria</taxon>
        <taxon>Pseudomonadati</taxon>
        <taxon>Pseudomonadota</taxon>
        <taxon>Alphaproteobacteria</taxon>
        <taxon>Hyphomicrobiales</taxon>
        <taxon>Nitrobacteraceae</taxon>
        <taxon>Bradyrhizobium</taxon>
    </lineage>
</organism>
<dbReference type="EMBL" id="LBJM01000014">
    <property type="protein sequence ID" value="RXH41663.1"/>
    <property type="molecule type" value="Genomic_DNA"/>
</dbReference>
<protein>
    <submittedName>
        <fullName evidence="2">Uncharacterized protein</fullName>
    </submittedName>
</protein>
<proteinExistence type="predicted"/>
<reference evidence="2 3" key="1">
    <citation type="submission" date="2015-04" db="EMBL/GenBank/DDBJ databases">
        <title>Comparative genomics of rhizobia nodulating Arachis hypogaea in China.</title>
        <authorList>
            <person name="Li Y."/>
        </authorList>
    </citation>
    <scope>NUCLEOTIDE SEQUENCE [LARGE SCALE GENOMIC DNA]</scope>
    <source>
        <strain evidence="2 3">CCBAU 51787</strain>
    </source>
</reference>